<proteinExistence type="predicted"/>
<protein>
    <submittedName>
        <fullName evidence="2">Uncharacterized protein</fullName>
    </submittedName>
</protein>
<comment type="caution">
    <text evidence="2">The sequence shown here is derived from an EMBL/GenBank/DDBJ whole genome shotgun (WGS) entry which is preliminary data.</text>
</comment>
<sequence length="106" mass="10630">MKDEIKAMNRQDLDERDITVNEARSHGGGAVGGGSGRREGGGGYGRRNASGCGYGGGGYGGSRNCSDGSRGGGAGFKAAPPLLAPEGAEVPYGLLPSILFGEEVAR</sequence>
<feature type="region of interest" description="Disordered" evidence="1">
    <location>
        <begin position="63"/>
        <end position="82"/>
    </location>
</feature>
<dbReference type="AlphaFoldDB" id="A0AA88X4S5"/>
<dbReference type="EMBL" id="JAVXUP010000075">
    <property type="protein sequence ID" value="KAK3039521.1"/>
    <property type="molecule type" value="Genomic_DNA"/>
</dbReference>
<feature type="compositionally biased region" description="Basic and acidic residues" evidence="1">
    <location>
        <begin position="1"/>
        <end position="25"/>
    </location>
</feature>
<feature type="region of interest" description="Disordered" evidence="1">
    <location>
        <begin position="1"/>
        <end position="47"/>
    </location>
</feature>
<feature type="compositionally biased region" description="Gly residues" evidence="1">
    <location>
        <begin position="26"/>
        <end position="45"/>
    </location>
</feature>
<name>A0AA88X4S5_9ASTE</name>
<evidence type="ECO:0000313" key="2">
    <source>
        <dbReference type="EMBL" id="KAK3039521.1"/>
    </source>
</evidence>
<evidence type="ECO:0000313" key="3">
    <source>
        <dbReference type="Proteomes" id="UP001188597"/>
    </source>
</evidence>
<accession>A0AA88X4S5</accession>
<organism evidence="2 3">
    <name type="scientific">Escallonia herrerae</name>
    <dbReference type="NCBI Taxonomy" id="1293975"/>
    <lineage>
        <taxon>Eukaryota</taxon>
        <taxon>Viridiplantae</taxon>
        <taxon>Streptophyta</taxon>
        <taxon>Embryophyta</taxon>
        <taxon>Tracheophyta</taxon>
        <taxon>Spermatophyta</taxon>
        <taxon>Magnoliopsida</taxon>
        <taxon>eudicotyledons</taxon>
        <taxon>Gunneridae</taxon>
        <taxon>Pentapetalae</taxon>
        <taxon>asterids</taxon>
        <taxon>campanulids</taxon>
        <taxon>Escalloniales</taxon>
        <taxon>Escalloniaceae</taxon>
        <taxon>Escallonia</taxon>
    </lineage>
</organism>
<reference evidence="2" key="1">
    <citation type="submission" date="2022-12" db="EMBL/GenBank/DDBJ databases">
        <title>Draft genome assemblies for two species of Escallonia (Escalloniales).</title>
        <authorList>
            <person name="Chanderbali A."/>
            <person name="Dervinis C."/>
            <person name="Anghel I."/>
            <person name="Soltis D."/>
            <person name="Soltis P."/>
            <person name="Zapata F."/>
        </authorList>
    </citation>
    <scope>NUCLEOTIDE SEQUENCE</scope>
    <source>
        <strain evidence="2">UCBG64.0493</strain>
        <tissue evidence="2">Leaf</tissue>
    </source>
</reference>
<dbReference type="Proteomes" id="UP001188597">
    <property type="component" value="Unassembled WGS sequence"/>
</dbReference>
<evidence type="ECO:0000256" key="1">
    <source>
        <dbReference type="SAM" id="MobiDB-lite"/>
    </source>
</evidence>
<keyword evidence="3" id="KW-1185">Reference proteome</keyword>
<gene>
    <name evidence="2" type="ORF">RJ639_028103</name>
</gene>